<dbReference type="STRING" id="460265.Mnod_5598"/>
<dbReference type="Gene3D" id="3.40.50.2300">
    <property type="match status" value="1"/>
</dbReference>
<dbReference type="GO" id="GO:0000160">
    <property type="term" value="P:phosphorelay signal transduction system"/>
    <property type="evidence" value="ECO:0007669"/>
    <property type="project" value="InterPro"/>
</dbReference>
<feature type="compositionally biased region" description="Polar residues" evidence="3">
    <location>
        <begin position="153"/>
        <end position="164"/>
    </location>
</feature>
<dbReference type="eggNOG" id="COG2197">
    <property type="taxonomic scope" value="Bacteria"/>
</dbReference>
<dbReference type="InterPro" id="IPR000792">
    <property type="entry name" value="Tscrpt_reg_LuxR_C"/>
</dbReference>
<evidence type="ECO:0000259" key="5">
    <source>
        <dbReference type="PROSITE" id="PS50110"/>
    </source>
</evidence>
<evidence type="ECO:0000313" key="6">
    <source>
        <dbReference type="EMBL" id="ACL60440.1"/>
    </source>
</evidence>
<gene>
    <name evidence="6" type="ordered locus">Mnod_5598</name>
</gene>
<dbReference type="Proteomes" id="UP000008207">
    <property type="component" value="Chromosome"/>
</dbReference>
<evidence type="ECO:0000313" key="7">
    <source>
        <dbReference type="Proteomes" id="UP000008207"/>
    </source>
</evidence>
<dbReference type="RefSeq" id="WP_015932044.1">
    <property type="nucleotide sequence ID" value="NC_011894.1"/>
</dbReference>
<dbReference type="SUPFAM" id="SSF46894">
    <property type="entry name" value="C-terminal effector domain of the bipartite response regulators"/>
    <property type="match status" value="1"/>
</dbReference>
<comment type="caution">
    <text evidence="2">Lacks conserved residue(s) required for the propagation of feature annotation.</text>
</comment>
<evidence type="ECO:0000256" key="3">
    <source>
        <dbReference type="SAM" id="MobiDB-lite"/>
    </source>
</evidence>
<dbReference type="AlphaFoldDB" id="B8IQC8"/>
<dbReference type="PROSITE" id="PS50110">
    <property type="entry name" value="RESPONSE_REGULATORY"/>
    <property type="match status" value="1"/>
</dbReference>
<dbReference type="SUPFAM" id="SSF52172">
    <property type="entry name" value="CheY-like"/>
    <property type="match status" value="1"/>
</dbReference>
<feature type="domain" description="HTH luxR-type" evidence="4">
    <location>
        <begin position="171"/>
        <end position="235"/>
    </location>
</feature>
<dbReference type="InterPro" id="IPR016032">
    <property type="entry name" value="Sig_transdc_resp-reg_C-effctor"/>
</dbReference>
<evidence type="ECO:0000256" key="2">
    <source>
        <dbReference type="PROSITE-ProRule" id="PRU00169"/>
    </source>
</evidence>
<protein>
    <submittedName>
        <fullName evidence="6">Two component transcriptional regulator, LuxR family</fullName>
    </submittedName>
</protein>
<keyword evidence="1" id="KW-0238">DNA-binding</keyword>
<accession>B8IQC8</accession>
<dbReference type="HOGENOM" id="CLU_000445_90_8_5"/>
<dbReference type="PROSITE" id="PS50043">
    <property type="entry name" value="HTH_LUXR_2"/>
    <property type="match status" value="1"/>
</dbReference>
<sequence>MMNGQQGSLNPRGHASHDGLETVIIGGTELLREGLRRLLIPKGFEVTTVEHRIADAARTGGTPNPPAIVILCAEPKVELSLDEVRAVRERYPHSVLICLCSTSNEDQIVPMLENGAAAILTQTTGVNTLIQAVELALMGHRVVPCLPTPPTDMPTQETEEQAQAGSDPVLTMQSFRPSPREVMIIACLVRGESNRDIARQLSIPVGRVKGHVKAILRKMRVQNRTQAAIWGMKHRLGSESPLAAEEPCLNGAEPAIGLLPQAGLASVSAVAAADVHPANVIRSDFTP</sequence>
<organism evidence="6 7">
    <name type="scientific">Methylobacterium nodulans (strain LMG 21967 / CNCM I-2342 / ORS 2060)</name>
    <dbReference type="NCBI Taxonomy" id="460265"/>
    <lineage>
        <taxon>Bacteria</taxon>
        <taxon>Pseudomonadati</taxon>
        <taxon>Pseudomonadota</taxon>
        <taxon>Alphaproteobacteria</taxon>
        <taxon>Hyphomicrobiales</taxon>
        <taxon>Methylobacteriaceae</taxon>
        <taxon>Methylobacterium</taxon>
    </lineage>
</organism>
<dbReference type="InterPro" id="IPR001789">
    <property type="entry name" value="Sig_transdc_resp-reg_receiver"/>
</dbReference>
<dbReference type="PANTHER" id="PTHR43214:SF42">
    <property type="entry name" value="TRANSCRIPTIONAL REGULATORY PROTEIN DESR"/>
    <property type="match status" value="1"/>
</dbReference>
<reference evidence="6 7" key="1">
    <citation type="submission" date="2009-01" db="EMBL/GenBank/DDBJ databases">
        <title>Complete sequence of chromosome of Methylobacterium nodulans ORS 2060.</title>
        <authorList>
            <consortium name="US DOE Joint Genome Institute"/>
            <person name="Lucas S."/>
            <person name="Copeland A."/>
            <person name="Lapidus A."/>
            <person name="Glavina del Rio T."/>
            <person name="Dalin E."/>
            <person name="Tice H."/>
            <person name="Bruce D."/>
            <person name="Goodwin L."/>
            <person name="Pitluck S."/>
            <person name="Sims D."/>
            <person name="Brettin T."/>
            <person name="Detter J.C."/>
            <person name="Han C."/>
            <person name="Larimer F."/>
            <person name="Land M."/>
            <person name="Hauser L."/>
            <person name="Kyrpides N."/>
            <person name="Ivanova N."/>
            <person name="Marx C.J."/>
            <person name="Richardson P."/>
        </authorList>
    </citation>
    <scope>NUCLEOTIDE SEQUENCE [LARGE SCALE GENOMIC DNA]</scope>
    <source>
        <strain evidence="7">LMG 21967 / CNCM I-2342 / ORS 2060</strain>
    </source>
</reference>
<dbReference type="EMBL" id="CP001349">
    <property type="protein sequence ID" value="ACL60440.1"/>
    <property type="molecule type" value="Genomic_DNA"/>
</dbReference>
<dbReference type="CDD" id="cd06170">
    <property type="entry name" value="LuxR_C_like"/>
    <property type="match status" value="1"/>
</dbReference>
<dbReference type="SMART" id="SM00421">
    <property type="entry name" value="HTH_LUXR"/>
    <property type="match status" value="1"/>
</dbReference>
<dbReference type="GO" id="GO:0003677">
    <property type="term" value="F:DNA binding"/>
    <property type="evidence" value="ECO:0007669"/>
    <property type="project" value="UniProtKB-KW"/>
</dbReference>
<dbReference type="PANTHER" id="PTHR43214">
    <property type="entry name" value="TWO-COMPONENT RESPONSE REGULATOR"/>
    <property type="match status" value="1"/>
</dbReference>
<evidence type="ECO:0000256" key="1">
    <source>
        <dbReference type="ARBA" id="ARBA00023125"/>
    </source>
</evidence>
<proteinExistence type="predicted"/>
<name>B8IQC8_METNO</name>
<feature type="domain" description="Response regulatory" evidence="5">
    <location>
        <begin position="21"/>
        <end position="137"/>
    </location>
</feature>
<dbReference type="OrthoDB" id="7826527at2"/>
<dbReference type="InterPro" id="IPR039420">
    <property type="entry name" value="WalR-like"/>
</dbReference>
<feature type="region of interest" description="Disordered" evidence="3">
    <location>
        <begin position="152"/>
        <end position="172"/>
    </location>
</feature>
<dbReference type="Pfam" id="PF00196">
    <property type="entry name" value="GerE"/>
    <property type="match status" value="1"/>
</dbReference>
<evidence type="ECO:0000259" key="4">
    <source>
        <dbReference type="PROSITE" id="PS50043"/>
    </source>
</evidence>
<dbReference type="KEGG" id="mno:Mnod_5598"/>
<keyword evidence="7" id="KW-1185">Reference proteome</keyword>
<dbReference type="GO" id="GO:0006355">
    <property type="term" value="P:regulation of DNA-templated transcription"/>
    <property type="evidence" value="ECO:0007669"/>
    <property type="project" value="InterPro"/>
</dbReference>
<dbReference type="InterPro" id="IPR011006">
    <property type="entry name" value="CheY-like_superfamily"/>
</dbReference>